<dbReference type="Gene3D" id="3.40.50.720">
    <property type="entry name" value="NAD(P)-binding Rossmann-like Domain"/>
    <property type="match status" value="1"/>
</dbReference>
<sequence>MTAPAIAIYGAYGHTGRLVAAELRARGRNMILAGRDPDALASLAAGLEEDGSGGGARVRTLTASVDDPDALRELAGSAAVLIHCAGPYSRTGAPVALAAAEAGCHYIDHALEPHHVKHVFDALQATAERTGTLLVPGVSFYGGLGDLLASAVADGLPAVERIVLAYAVSGWRLTTGAKNTAAQLFAETERLTYADGTLRSGYVEPRNAVFAFPPPLGPRSTLTPFPSFEPLTVPRHVPTRNVDMMLTSSTFEEPDVFESEDLDDDTRAATDFMVAGQAIYEGGNRAGDLRGHDLWRAAAVASVEAAVRVADGDGPAKTGVLAPAEAFPAREFLEALEARGVLTARLPDPSEGS</sequence>
<keyword evidence="3" id="KW-1185">Reference proteome</keyword>
<proteinExistence type="predicted"/>
<gene>
    <name evidence="2" type="ORF">GCM10009801_61890</name>
</gene>
<dbReference type="Proteomes" id="UP001500016">
    <property type="component" value="Unassembled WGS sequence"/>
</dbReference>
<accession>A0ABP5I509</accession>
<dbReference type="PANTHER" id="PTHR43781">
    <property type="entry name" value="SACCHAROPINE DEHYDROGENASE"/>
    <property type="match status" value="1"/>
</dbReference>
<comment type="caution">
    <text evidence="2">The sequence shown here is derived from an EMBL/GenBank/DDBJ whole genome shotgun (WGS) entry which is preliminary data.</text>
</comment>
<name>A0ABP5I509_9ACTN</name>
<dbReference type="InterPro" id="IPR036291">
    <property type="entry name" value="NAD(P)-bd_dom_sf"/>
</dbReference>
<dbReference type="Pfam" id="PF03435">
    <property type="entry name" value="Sacchrp_dh_NADP"/>
    <property type="match status" value="1"/>
</dbReference>
<reference evidence="3" key="1">
    <citation type="journal article" date="2019" name="Int. J. Syst. Evol. Microbiol.">
        <title>The Global Catalogue of Microorganisms (GCM) 10K type strain sequencing project: providing services to taxonomists for standard genome sequencing and annotation.</title>
        <authorList>
            <consortium name="The Broad Institute Genomics Platform"/>
            <consortium name="The Broad Institute Genome Sequencing Center for Infectious Disease"/>
            <person name="Wu L."/>
            <person name="Ma J."/>
        </authorList>
    </citation>
    <scope>NUCLEOTIDE SEQUENCE [LARGE SCALE GENOMIC DNA]</scope>
    <source>
        <strain evidence="3">JCM 15478</strain>
    </source>
</reference>
<evidence type="ECO:0000313" key="3">
    <source>
        <dbReference type="Proteomes" id="UP001500016"/>
    </source>
</evidence>
<dbReference type="EMBL" id="BAAAPE010000015">
    <property type="protein sequence ID" value="GAA2094125.1"/>
    <property type="molecule type" value="Genomic_DNA"/>
</dbReference>
<dbReference type="RefSeq" id="WP_344532848.1">
    <property type="nucleotide sequence ID" value="NZ_BAAAPE010000015.1"/>
</dbReference>
<dbReference type="PANTHER" id="PTHR43781:SF1">
    <property type="entry name" value="SACCHAROPINE DEHYDROGENASE"/>
    <property type="match status" value="1"/>
</dbReference>
<evidence type="ECO:0000313" key="2">
    <source>
        <dbReference type="EMBL" id="GAA2094125.1"/>
    </source>
</evidence>
<dbReference type="InterPro" id="IPR005097">
    <property type="entry name" value="Sacchrp_dh_NADP-bd"/>
</dbReference>
<protein>
    <submittedName>
        <fullName evidence="2">Saccharopine dehydrogenase NADP-binding domain-containing protein</fullName>
    </submittedName>
</protein>
<dbReference type="SUPFAM" id="SSF51735">
    <property type="entry name" value="NAD(P)-binding Rossmann-fold domains"/>
    <property type="match status" value="1"/>
</dbReference>
<organism evidence="2 3">
    <name type="scientific">Streptomyces albiaxialis</name>
    <dbReference type="NCBI Taxonomy" id="329523"/>
    <lineage>
        <taxon>Bacteria</taxon>
        <taxon>Bacillati</taxon>
        <taxon>Actinomycetota</taxon>
        <taxon>Actinomycetes</taxon>
        <taxon>Kitasatosporales</taxon>
        <taxon>Streptomycetaceae</taxon>
        <taxon>Streptomyces</taxon>
    </lineage>
</organism>
<evidence type="ECO:0000259" key="1">
    <source>
        <dbReference type="Pfam" id="PF03435"/>
    </source>
</evidence>
<feature type="domain" description="Saccharopine dehydrogenase NADP binding" evidence="1">
    <location>
        <begin position="6"/>
        <end position="133"/>
    </location>
</feature>